<protein>
    <recommendedName>
        <fullName evidence="7">Xaa-Pro dipeptidase</fullName>
    </recommendedName>
</protein>
<dbReference type="SUPFAM" id="SSF55920">
    <property type="entry name" value="Creatinase/aminopeptidase"/>
    <property type="match status" value="1"/>
</dbReference>
<feature type="domain" description="Peptidase M24" evidence="3">
    <location>
        <begin position="139"/>
        <end position="341"/>
    </location>
</feature>
<dbReference type="InterPro" id="IPR000587">
    <property type="entry name" value="Creatinase_N"/>
</dbReference>
<dbReference type="Pfam" id="PF01321">
    <property type="entry name" value="Creatinase_N"/>
    <property type="match status" value="1"/>
</dbReference>
<dbReference type="InterPro" id="IPR036005">
    <property type="entry name" value="Creatinase/aminopeptidase-like"/>
</dbReference>
<evidence type="ECO:0008006" key="7">
    <source>
        <dbReference type="Google" id="ProtNLM"/>
    </source>
</evidence>
<reference evidence="5 6" key="1">
    <citation type="journal article" date="2015" name="Microbiome">
        <title>Genomic resolution of linkages in carbon, nitrogen, and sulfur cycling among widespread estuary sediment bacteria.</title>
        <authorList>
            <person name="Baker B.J."/>
            <person name="Lazar C.S."/>
            <person name="Teske A.P."/>
            <person name="Dick G.J."/>
        </authorList>
    </citation>
    <scope>NUCLEOTIDE SEQUENCE [LARGE SCALE GENOMIC DNA]</scope>
    <source>
        <strain evidence="5">DG_24</strain>
    </source>
</reference>
<evidence type="ECO:0000256" key="1">
    <source>
        <dbReference type="ARBA" id="ARBA00022723"/>
    </source>
</evidence>
<dbReference type="EMBL" id="LIZS01000018">
    <property type="protein sequence ID" value="KPJ53491.1"/>
    <property type="molecule type" value="Genomic_DNA"/>
</dbReference>
<evidence type="ECO:0000259" key="3">
    <source>
        <dbReference type="Pfam" id="PF00557"/>
    </source>
</evidence>
<accession>A0A0S7WTX6</accession>
<dbReference type="InterPro" id="IPR029149">
    <property type="entry name" value="Creatin/AminoP/Spt16_N"/>
</dbReference>
<name>A0A0S7WTX6_UNCT6</name>
<evidence type="ECO:0000259" key="4">
    <source>
        <dbReference type="Pfam" id="PF01321"/>
    </source>
</evidence>
<dbReference type="PROSITE" id="PS00491">
    <property type="entry name" value="PROLINE_PEPTIDASE"/>
    <property type="match status" value="1"/>
</dbReference>
<dbReference type="AlphaFoldDB" id="A0A0S7WTX6"/>
<dbReference type="Gene3D" id="3.40.350.10">
    <property type="entry name" value="Creatinase/prolidase N-terminal domain"/>
    <property type="match status" value="1"/>
</dbReference>
<dbReference type="CDD" id="cd01092">
    <property type="entry name" value="APP-like"/>
    <property type="match status" value="1"/>
</dbReference>
<dbReference type="Proteomes" id="UP000052008">
    <property type="component" value="Unassembled WGS sequence"/>
</dbReference>
<organism evidence="5 6">
    <name type="scientific">candidate division TA06 bacterium DG_24</name>
    <dbReference type="NCBI Taxonomy" id="1703770"/>
    <lineage>
        <taxon>Bacteria</taxon>
        <taxon>Bacteria division TA06</taxon>
    </lineage>
</organism>
<gene>
    <name evidence="5" type="ORF">AMJ39_04570</name>
</gene>
<evidence type="ECO:0000313" key="5">
    <source>
        <dbReference type="EMBL" id="KPJ53491.1"/>
    </source>
</evidence>
<dbReference type="GO" id="GO:0004177">
    <property type="term" value="F:aminopeptidase activity"/>
    <property type="evidence" value="ECO:0007669"/>
    <property type="project" value="UniProtKB-ARBA"/>
</dbReference>
<dbReference type="InterPro" id="IPR050659">
    <property type="entry name" value="Peptidase_M24B"/>
</dbReference>
<dbReference type="InterPro" id="IPR000994">
    <property type="entry name" value="Pept_M24"/>
</dbReference>
<comment type="caution">
    <text evidence="5">The sequence shown here is derived from an EMBL/GenBank/DDBJ whole genome shotgun (WGS) entry which is preliminary data.</text>
</comment>
<dbReference type="PANTHER" id="PTHR46112">
    <property type="entry name" value="AMINOPEPTIDASE"/>
    <property type="match status" value="1"/>
</dbReference>
<sequence length="357" mass="38665">MAATARLNALRQVLSEREIDAFFVTNLSNIRYLVGFTGTAGLLLIVPDEVVFFTDFRYDEQAHAEVAGSRIEVKKGTLLQAMARDDAARGIAKMAFEGADLKYASFEQLQELLPGRELSSAVGIVEGLRLRKDEEEVRQIRAAVELGDRVFGEICELAKPGMTEIEIAAEIDCRMRRAGAQAPAFDTIVASGPRSSVPHAKPTRRRVSAGDFVVLDLGAYIDGYASDLTRTLVVGSPSAEQQQIYATVQRAQREALEVVRSGITAAEADSTARALIDMEGYGDRFGHGLGHGVGLEVHEGPKLSQESKDTLETGMVVTIEPGIYIPGWGGVRIEDMVVITDDGCEVLTRAPKDLIAI</sequence>
<dbReference type="SUPFAM" id="SSF53092">
    <property type="entry name" value="Creatinase/prolidase N-terminal domain"/>
    <property type="match status" value="1"/>
</dbReference>
<keyword evidence="1" id="KW-0479">Metal-binding</keyword>
<feature type="domain" description="Creatinase N-terminal" evidence="4">
    <location>
        <begin position="6"/>
        <end position="130"/>
    </location>
</feature>
<dbReference type="Pfam" id="PF00557">
    <property type="entry name" value="Peptidase_M24"/>
    <property type="match status" value="1"/>
</dbReference>
<keyword evidence="2" id="KW-0378">Hydrolase</keyword>
<evidence type="ECO:0000256" key="2">
    <source>
        <dbReference type="ARBA" id="ARBA00022801"/>
    </source>
</evidence>
<dbReference type="GO" id="GO:0046872">
    <property type="term" value="F:metal ion binding"/>
    <property type="evidence" value="ECO:0007669"/>
    <property type="project" value="UniProtKB-KW"/>
</dbReference>
<dbReference type="InterPro" id="IPR001714">
    <property type="entry name" value="Pept_M24_MAP"/>
</dbReference>
<proteinExistence type="predicted"/>
<dbReference type="STRING" id="1703770.AMJ39_04570"/>
<dbReference type="InterPro" id="IPR001131">
    <property type="entry name" value="Peptidase_M24B_aminopep-P_CS"/>
</dbReference>
<evidence type="ECO:0000313" key="6">
    <source>
        <dbReference type="Proteomes" id="UP000052008"/>
    </source>
</evidence>
<dbReference type="Gene3D" id="3.90.230.10">
    <property type="entry name" value="Creatinase/methionine aminopeptidase superfamily"/>
    <property type="match status" value="1"/>
</dbReference>
<dbReference type="PRINTS" id="PR00599">
    <property type="entry name" value="MAPEPTIDASE"/>
</dbReference>
<dbReference type="PANTHER" id="PTHR46112:SF3">
    <property type="entry name" value="AMINOPEPTIDASE YPDF"/>
    <property type="match status" value="1"/>
</dbReference>
<dbReference type="GO" id="GO:0008235">
    <property type="term" value="F:metalloexopeptidase activity"/>
    <property type="evidence" value="ECO:0007669"/>
    <property type="project" value="UniProtKB-ARBA"/>
</dbReference>
<dbReference type="PATRIC" id="fig|1703770.3.peg.1798"/>